<dbReference type="Proteomes" id="UP001168552">
    <property type="component" value="Unassembled WGS sequence"/>
</dbReference>
<comment type="caution">
    <text evidence="2">The sequence shown here is derived from an EMBL/GenBank/DDBJ whole genome shotgun (WGS) entry which is preliminary data.</text>
</comment>
<evidence type="ECO:0000259" key="1">
    <source>
        <dbReference type="Pfam" id="PF12867"/>
    </source>
</evidence>
<dbReference type="InterPro" id="IPR034660">
    <property type="entry name" value="DinB/YfiT-like"/>
</dbReference>
<dbReference type="Gene3D" id="1.20.120.450">
    <property type="entry name" value="dinb family like domain"/>
    <property type="match status" value="1"/>
</dbReference>
<protein>
    <submittedName>
        <fullName evidence="2">DinB family protein</fullName>
    </submittedName>
</protein>
<gene>
    <name evidence="2" type="ORF">QWY31_01390</name>
</gene>
<sequence>MNNVLPLYAPFYEGYIQRVKGSNLLQVLHDQIDDIRSIATLSPEKADFAYAPGKWTIKELMCHATDTERIMSYRLLCLARGEHKDLPGFDENAYMEHAGIASRSLSSIVEEFIHLREANIYLAKSLSTEQLAKVGTANGSQVNVSGLLHILAGHWAHHYSILKERYGI</sequence>
<dbReference type="InterPro" id="IPR024775">
    <property type="entry name" value="DinB-like"/>
</dbReference>
<evidence type="ECO:0000313" key="3">
    <source>
        <dbReference type="Proteomes" id="UP001168552"/>
    </source>
</evidence>
<name>A0ABT8F109_9BACT</name>
<reference evidence="2" key="1">
    <citation type="submission" date="2023-06" db="EMBL/GenBank/DDBJ databases">
        <title>Cytophagales bacterium Strain LB-30, isolated from soil.</title>
        <authorList>
            <person name="Liu B."/>
        </authorList>
    </citation>
    <scope>NUCLEOTIDE SEQUENCE</scope>
    <source>
        <strain evidence="2">LB-30</strain>
    </source>
</reference>
<feature type="domain" description="DinB-like" evidence="1">
    <location>
        <begin position="38"/>
        <end position="161"/>
    </location>
</feature>
<accession>A0ABT8F109</accession>
<dbReference type="RefSeq" id="WP_320002657.1">
    <property type="nucleotide sequence ID" value="NZ_JAUHJS010000001.1"/>
</dbReference>
<proteinExistence type="predicted"/>
<organism evidence="2 3">
    <name type="scientific">Shiella aurantiaca</name>
    <dbReference type="NCBI Taxonomy" id="3058365"/>
    <lineage>
        <taxon>Bacteria</taxon>
        <taxon>Pseudomonadati</taxon>
        <taxon>Bacteroidota</taxon>
        <taxon>Cytophagia</taxon>
        <taxon>Cytophagales</taxon>
        <taxon>Shiellaceae</taxon>
        <taxon>Shiella</taxon>
    </lineage>
</organism>
<dbReference type="Pfam" id="PF12867">
    <property type="entry name" value="DinB_2"/>
    <property type="match status" value="1"/>
</dbReference>
<dbReference type="EMBL" id="JAUHJS010000001">
    <property type="protein sequence ID" value="MDN4164130.1"/>
    <property type="molecule type" value="Genomic_DNA"/>
</dbReference>
<dbReference type="SUPFAM" id="SSF109854">
    <property type="entry name" value="DinB/YfiT-like putative metalloenzymes"/>
    <property type="match status" value="1"/>
</dbReference>
<evidence type="ECO:0000313" key="2">
    <source>
        <dbReference type="EMBL" id="MDN4164130.1"/>
    </source>
</evidence>
<keyword evidence="3" id="KW-1185">Reference proteome</keyword>